<dbReference type="PANTHER" id="PTHR22952">
    <property type="entry name" value="CAMP-RESPONSE ELEMENT BINDING PROTEIN-RELATED"/>
    <property type="match status" value="1"/>
</dbReference>
<dbReference type="InterPro" id="IPR046347">
    <property type="entry name" value="bZIP_sf"/>
</dbReference>
<feature type="domain" description="BZIP" evidence="5">
    <location>
        <begin position="281"/>
        <end position="327"/>
    </location>
</feature>
<evidence type="ECO:0000256" key="4">
    <source>
        <dbReference type="SAM" id="MobiDB-lite"/>
    </source>
</evidence>
<evidence type="ECO:0000256" key="3">
    <source>
        <dbReference type="ARBA" id="ARBA00023242"/>
    </source>
</evidence>
<keyword evidence="7" id="KW-1185">Reference proteome</keyword>
<evidence type="ECO:0000256" key="1">
    <source>
        <dbReference type="ARBA" id="ARBA00004123"/>
    </source>
</evidence>
<organism evidence="6 7">
    <name type="scientific">Daucus carota subsp. sativus</name>
    <name type="common">Carrot</name>
    <dbReference type="NCBI Taxonomy" id="79200"/>
    <lineage>
        <taxon>Eukaryota</taxon>
        <taxon>Viridiplantae</taxon>
        <taxon>Streptophyta</taxon>
        <taxon>Embryophyta</taxon>
        <taxon>Tracheophyta</taxon>
        <taxon>Spermatophyta</taxon>
        <taxon>Magnoliopsida</taxon>
        <taxon>eudicotyledons</taxon>
        <taxon>Gunneridae</taxon>
        <taxon>Pentapetalae</taxon>
        <taxon>asterids</taxon>
        <taxon>campanulids</taxon>
        <taxon>Apiales</taxon>
        <taxon>Apiaceae</taxon>
        <taxon>Apioideae</taxon>
        <taxon>Scandiceae</taxon>
        <taxon>Daucinae</taxon>
        <taxon>Daucus</taxon>
        <taxon>Daucus sect. Daucus</taxon>
    </lineage>
</organism>
<comment type="subcellular location">
    <subcellularLocation>
        <location evidence="1">Nucleus</location>
    </subcellularLocation>
</comment>
<dbReference type="Gene3D" id="1.20.5.170">
    <property type="match status" value="1"/>
</dbReference>
<evidence type="ECO:0000313" key="7">
    <source>
        <dbReference type="Proteomes" id="UP000077755"/>
    </source>
</evidence>
<dbReference type="PANTHER" id="PTHR22952:SF175">
    <property type="entry name" value="PROTEIN ABSCISIC ACID-INSENSITIVE 5"/>
    <property type="match status" value="1"/>
</dbReference>
<dbReference type="GO" id="GO:0003700">
    <property type="term" value="F:DNA-binding transcription factor activity"/>
    <property type="evidence" value="ECO:0007669"/>
    <property type="project" value="InterPro"/>
</dbReference>
<dbReference type="GO" id="GO:0045893">
    <property type="term" value="P:positive regulation of DNA-templated transcription"/>
    <property type="evidence" value="ECO:0007669"/>
    <property type="project" value="InterPro"/>
</dbReference>
<name>A0AAF0W9Q5_DAUCS</name>
<keyword evidence="3" id="KW-0539">Nucleus</keyword>
<reference evidence="6" key="1">
    <citation type="journal article" date="2016" name="Nat. Genet.">
        <title>A high-quality carrot genome assembly provides new insights into carotenoid accumulation and asterid genome evolution.</title>
        <authorList>
            <person name="Iorizzo M."/>
            <person name="Ellison S."/>
            <person name="Senalik D."/>
            <person name="Zeng P."/>
            <person name="Satapoomin P."/>
            <person name="Huang J."/>
            <person name="Bowman M."/>
            <person name="Iovene M."/>
            <person name="Sanseverino W."/>
            <person name="Cavagnaro P."/>
            <person name="Yildiz M."/>
            <person name="Macko-Podgorni A."/>
            <person name="Moranska E."/>
            <person name="Grzebelus E."/>
            <person name="Grzebelus D."/>
            <person name="Ashrafi H."/>
            <person name="Zheng Z."/>
            <person name="Cheng S."/>
            <person name="Spooner D."/>
            <person name="Van Deynze A."/>
            <person name="Simon P."/>
        </authorList>
    </citation>
    <scope>NUCLEOTIDE SEQUENCE</scope>
    <source>
        <tissue evidence="6">Leaf</tissue>
    </source>
</reference>
<feature type="compositionally biased region" description="Polar residues" evidence="4">
    <location>
        <begin position="21"/>
        <end position="32"/>
    </location>
</feature>
<feature type="region of interest" description="Disordered" evidence="4">
    <location>
        <begin position="1"/>
        <end position="32"/>
    </location>
</feature>
<dbReference type="InterPro" id="IPR043452">
    <property type="entry name" value="BZIP46-like"/>
</dbReference>
<gene>
    <name evidence="6" type="ORF">DCAR_0104261</name>
</gene>
<accession>A0AAF0W9Q5</accession>
<reference evidence="6" key="2">
    <citation type="submission" date="2022-03" db="EMBL/GenBank/DDBJ databases">
        <title>Draft title - Genomic analysis of global carrot germplasm unveils the trajectory of domestication and the origin of high carotenoid orange carrot.</title>
        <authorList>
            <person name="Iorizzo M."/>
            <person name="Ellison S."/>
            <person name="Senalik D."/>
            <person name="Macko-Podgorni A."/>
            <person name="Grzebelus D."/>
            <person name="Bostan H."/>
            <person name="Rolling W."/>
            <person name="Curaba J."/>
            <person name="Simon P."/>
        </authorList>
    </citation>
    <scope>NUCLEOTIDE SEQUENCE</scope>
    <source>
        <tissue evidence="6">Leaf</tissue>
    </source>
</reference>
<evidence type="ECO:0000256" key="2">
    <source>
        <dbReference type="ARBA" id="ARBA00023125"/>
    </source>
</evidence>
<dbReference type="GO" id="GO:0003677">
    <property type="term" value="F:DNA binding"/>
    <property type="evidence" value="ECO:0007669"/>
    <property type="project" value="UniProtKB-KW"/>
</dbReference>
<evidence type="ECO:0000259" key="5">
    <source>
        <dbReference type="PROSITE" id="PS50217"/>
    </source>
</evidence>
<feature type="compositionally biased region" description="Basic and acidic residues" evidence="4">
    <location>
        <begin position="11"/>
        <end position="20"/>
    </location>
</feature>
<dbReference type="PROSITE" id="PS00036">
    <property type="entry name" value="BZIP_BASIC"/>
    <property type="match status" value="1"/>
</dbReference>
<protein>
    <recommendedName>
        <fullName evidence="5">BZIP domain-containing protein</fullName>
    </recommendedName>
</protein>
<dbReference type="SUPFAM" id="SSF57959">
    <property type="entry name" value="Leucine zipper domain"/>
    <property type="match status" value="1"/>
</dbReference>
<dbReference type="InterPro" id="IPR004827">
    <property type="entry name" value="bZIP"/>
</dbReference>
<dbReference type="Proteomes" id="UP000077755">
    <property type="component" value="Chromosome 1"/>
</dbReference>
<feature type="region of interest" description="Disordered" evidence="4">
    <location>
        <begin position="254"/>
        <end position="277"/>
    </location>
</feature>
<feature type="compositionally biased region" description="Acidic residues" evidence="4">
    <location>
        <begin position="1"/>
        <end position="10"/>
    </location>
</feature>
<dbReference type="GO" id="GO:0005634">
    <property type="term" value="C:nucleus"/>
    <property type="evidence" value="ECO:0007669"/>
    <property type="project" value="UniProtKB-SubCell"/>
</dbReference>
<dbReference type="Pfam" id="PF00170">
    <property type="entry name" value="bZIP_1"/>
    <property type="match status" value="1"/>
</dbReference>
<keyword evidence="2" id="KW-0238">DNA-binding</keyword>
<dbReference type="PROSITE" id="PS50217">
    <property type="entry name" value="BZIP"/>
    <property type="match status" value="1"/>
</dbReference>
<dbReference type="EMBL" id="CP093343">
    <property type="protein sequence ID" value="WOG85074.1"/>
    <property type="molecule type" value="Genomic_DNA"/>
</dbReference>
<dbReference type="SMART" id="SM00338">
    <property type="entry name" value="BRLZ"/>
    <property type="match status" value="1"/>
</dbReference>
<proteinExistence type="predicted"/>
<dbReference type="AlphaFoldDB" id="A0AAF0W9Q5"/>
<sequence>MVDQSEDEVESALRMKDGKQPRSNAFPSPISQSSGYLQALDEFENALTGSGRNYGSMNMDEFLQGIWSTEGNIIQAQNSDIAMPDVVPIISASNNNPLYPSCETSNERGNTAGQMSLKRQGSLIVPPPLGQIRTVEEVWSEINRTQQSINSHDGSEKSYPANEKLTLEDFLVRAGVVREASGRQAQPPPPPLPPQLPQLQPQPLFQIASGIQIGGDNLAACFPGGIGSVSANQLAYSVYGGGVTDNGYGAQSSENMSHVSSDGIGMSQLGRKRNGPGKKVIENRQKKMIKNREAAARSRARKHAYTIELEAEVNHLKVENAYLEHRLYAEADKAEAQARAKAKLGILRRSLSSTF</sequence>
<evidence type="ECO:0000313" key="6">
    <source>
        <dbReference type="EMBL" id="WOG85074.1"/>
    </source>
</evidence>